<organism evidence="1 2">
    <name type="scientific">Sphingomonas spermidinifaciens</name>
    <dbReference type="NCBI Taxonomy" id="1141889"/>
    <lineage>
        <taxon>Bacteria</taxon>
        <taxon>Pseudomonadati</taxon>
        <taxon>Pseudomonadota</taxon>
        <taxon>Alphaproteobacteria</taxon>
        <taxon>Sphingomonadales</taxon>
        <taxon>Sphingomonadaceae</taxon>
        <taxon>Sphingomonas</taxon>
    </lineage>
</organism>
<comment type="caution">
    <text evidence="1">The sequence shown here is derived from an EMBL/GenBank/DDBJ whole genome shotgun (WGS) entry which is preliminary data.</text>
</comment>
<dbReference type="Proteomes" id="UP000218366">
    <property type="component" value="Unassembled WGS sequence"/>
</dbReference>
<keyword evidence="2" id="KW-1185">Reference proteome</keyword>
<evidence type="ECO:0000313" key="1">
    <source>
        <dbReference type="EMBL" id="PCD02663.1"/>
    </source>
</evidence>
<name>A0A2A4B0E6_9SPHN</name>
<gene>
    <name evidence="1" type="ORF">COC42_14835</name>
</gene>
<reference evidence="1 2" key="1">
    <citation type="submission" date="2017-09" db="EMBL/GenBank/DDBJ databases">
        <title>Sphingomonas spermidinifaciens 9NM-10, whole genome shotgun sequence.</title>
        <authorList>
            <person name="Feng G."/>
            <person name="Zhu H."/>
        </authorList>
    </citation>
    <scope>NUCLEOTIDE SEQUENCE [LARGE SCALE GENOMIC DNA]</scope>
    <source>
        <strain evidence="1 2">9NM-10</strain>
    </source>
</reference>
<dbReference type="EMBL" id="NWMW01000002">
    <property type="protein sequence ID" value="PCD02663.1"/>
    <property type="molecule type" value="Genomic_DNA"/>
</dbReference>
<proteinExistence type="predicted"/>
<dbReference type="RefSeq" id="WP_096344039.1">
    <property type="nucleotide sequence ID" value="NZ_NWMW01000002.1"/>
</dbReference>
<protein>
    <submittedName>
        <fullName evidence="1">Uncharacterized protein</fullName>
    </submittedName>
</protein>
<accession>A0A2A4B0E6</accession>
<evidence type="ECO:0000313" key="2">
    <source>
        <dbReference type="Proteomes" id="UP000218366"/>
    </source>
</evidence>
<dbReference type="OrthoDB" id="8456741at2"/>
<sequence length="264" mass="29010">MPAKTDPASEFAALCDKLAPAVDARGSDHLASMFNVEEWSLEFYQILFCIIERANLIKQLMETIPEAAHIAPDAIAHIDDLLQGFKPLAMQKVWGHVGAQHVNAKNIQPIKILSAFLRMHVSYPALSDAERADVIGLVDELLTWLEDIQIAENDFIRQALIDGLRQFSFRLERVEWLGWGYTVASLRDVIGAYLALERGLPNDGSAPQADAIVRKVGAGLKGIYERVGFAKDAVERADFILKAYGAASLYVHSHGGIAGLLTFG</sequence>
<dbReference type="AlphaFoldDB" id="A0A2A4B0E6"/>